<dbReference type="Gene3D" id="1.10.150.170">
    <property type="entry name" value="Putative methyltransferase TM0872, insert domain"/>
    <property type="match status" value="1"/>
</dbReference>
<dbReference type="PANTHER" id="PTHR11265:SF0">
    <property type="entry name" value="12S RRNA N4-METHYLCYTIDINE METHYLTRANSFERASE"/>
    <property type="match status" value="1"/>
</dbReference>
<feature type="binding site" evidence="6">
    <location>
        <begin position="30"/>
        <end position="32"/>
    </location>
    <ligand>
        <name>S-adenosyl-L-methionine</name>
        <dbReference type="ChEBI" id="CHEBI:59789"/>
    </ligand>
</feature>
<evidence type="ECO:0000256" key="3">
    <source>
        <dbReference type="ARBA" id="ARBA00022603"/>
    </source>
</evidence>
<dbReference type="Pfam" id="PF01795">
    <property type="entry name" value="Methyltransf_5"/>
    <property type="match status" value="1"/>
</dbReference>
<comment type="caution">
    <text evidence="7">The sequence shown here is derived from an EMBL/GenBank/DDBJ whole genome shotgun (WGS) entry which is preliminary data.</text>
</comment>
<dbReference type="HAMAP" id="MF_01007">
    <property type="entry name" value="16SrRNA_methyltr_H"/>
    <property type="match status" value="1"/>
</dbReference>
<dbReference type="Gene3D" id="3.40.50.150">
    <property type="entry name" value="Vaccinia Virus protein VP39"/>
    <property type="match status" value="1"/>
</dbReference>
<evidence type="ECO:0000256" key="1">
    <source>
        <dbReference type="ARBA" id="ARBA00010396"/>
    </source>
</evidence>
<dbReference type="PANTHER" id="PTHR11265">
    <property type="entry name" value="S-ADENOSYL-METHYLTRANSFERASE MRAW"/>
    <property type="match status" value="1"/>
</dbReference>
<dbReference type="EMBL" id="MEWS01000043">
    <property type="protein sequence ID" value="OGC81309.1"/>
    <property type="molecule type" value="Genomic_DNA"/>
</dbReference>
<evidence type="ECO:0000313" key="8">
    <source>
        <dbReference type="Proteomes" id="UP000177521"/>
    </source>
</evidence>
<feature type="binding site" evidence="6">
    <location>
        <position position="100"/>
    </location>
    <ligand>
        <name>S-adenosyl-L-methionine</name>
        <dbReference type="ChEBI" id="CHEBI:59789"/>
    </ligand>
</feature>
<comment type="catalytic activity">
    <reaction evidence="6">
        <text>cytidine(1402) in 16S rRNA + S-adenosyl-L-methionine = N(4)-methylcytidine(1402) in 16S rRNA + S-adenosyl-L-homocysteine + H(+)</text>
        <dbReference type="Rhea" id="RHEA:42928"/>
        <dbReference type="Rhea" id="RHEA-COMP:10286"/>
        <dbReference type="Rhea" id="RHEA-COMP:10287"/>
        <dbReference type="ChEBI" id="CHEBI:15378"/>
        <dbReference type="ChEBI" id="CHEBI:57856"/>
        <dbReference type="ChEBI" id="CHEBI:59789"/>
        <dbReference type="ChEBI" id="CHEBI:74506"/>
        <dbReference type="ChEBI" id="CHEBI:82748"/>
        <dbReference type="EC" id="2.1.1.199"/>
    </reaction>
</comment>
<accession>A0A1F4XI79</accession>
<dbReference type="GO" id="GO:0071424">
    <property type="term" value="F:rRNA (cytosine-N4-)-methyltransferase activity"/>
    <property type="evidence" value="ECO:0007669"/>
    <property type="project" value="UniProtKB-UniRule"/>
</dbReference>
<evidence type="ECO:0000256" key="5">
    <source>
        <dbReference type="ARBA" id="ARBA00022691"/>
    </source>
</evidence>
<dbReference type="InterPro" id="IPR023397">
    <property type="entry name" value="SAM-dep_MeTrfase_MraW_recog"/>
</dbReference>
<keyword evidence="2 6" id="KW-0698">rRNA processing</keyword>
<keyword evidence="4 6" id="KW-0808">Transferase</keyword>
<dbReference type="Proteomes" id="UP000177521">
    <property type="component" value="Unassembled WGS sequence"/>
</dbReference>
<dbReference type="InterPro" id="IPR029063">
    <property type="entry name" value="SAM-dependent_MTases_sf"/>
</dbReference>
<comment type="function">
    <text evidence="6">Specifically methylates the N4 position of cytidine in position 1402 (C1402) of 16S rRNA.</text>
</comment>
<evidence type="ECO:0000256" key="6">
    <source>
        <dbReference type="HAMAP-Rule" id="MF_01007"/>
    </source>
</evidence>
<keyword evidence="5 6" id="KW-0949">S-adenosyl-L-methionine</keyword>
<dbReference type="AlphaFoldDB" id="A0A1F4XI79"/>
<proteinExistence type="inferred from homology"/>
<comment type="similarity">
    <text evidence="1 6">Belongs to the methyltransferase superfamily. RsmH family.</text>
</comment>
<dbReference type="GO" id="GO:0005737">
    <property type="term" value="C:cytoplasm"/>
    <property type="evidence" value="ECO:0007669"/>
    <property type="project" value="UniProtKB-SubCell"/>
</dbReference>
<keyword evidence="3 6" id="KW-0489">Methyltransferase</keyword>
<name>A0A1F4XI79_9BACT</name>
<sequence>MHLPVLLNELLNIVQPQPGMVVIDATYGGGGHAAAIARLVGEQGKVIGIDQDPQVAKSQPAEPNISLVQANFADIGQIAQEWNLDQLDLIIADLGFSSIQLDDPKRGFSFQTEGPLDMRLNQAQGRTAAELIKQAEAAELERMLRTYAELVPKLARQLTKLIVQARAQAAITTTEQLAAIARQIFAKYPFAKKENKYLAQVFQGFRLAVNQELEALNKFLPQALALLKPGGKLAVISFHSLEDRLVKRFFQQESRDCLCPPNYPVCRCGHQAQLQVLTKKAIQPTAAEIMQNSRARSARLRVAKKR</sequence>
<feature type="binding site" evidence="6">
    <location>
        <position position="93"/>
    </location>
    <ligand>
        <name>S-adenosyl-L-methionine</name>
        <dbReference type="ChEBI" id="CHEBI:59789"/>
    </ligand>
</feature>
<feature type="binding site" evidence="6">
    <location>
        <position position="50"/>
    </location>
    <ligand>
        <name>S-adenosyl-L-methionine</name>
        <dbReference type="ChEBI" id="CHEBI:59789"/>
    </ligand>
</feature>
<reference evidence="7 8" key="1">
    <citation type="journal article" date="2016" name="Nat. Commun.">
        <title>Thousands of microbial genomes shed light on interconnected biogeochemical processes in an aquifer system.</title>
        <authorList>
            <person name="Anantharaman K."/>
            <person name="Brown C.T."/>
            <person name="Hug L.A."/>
            <person name="Sharon I."/>
            <person name="Castelle C.J."/>
            <person name="Probst A.J."/>
            <person name="Thomas B.C."/>
            <person name="Singh A."/>
            <person name="Wilkins M.J."/>
            <person name="Karaoz U."/>
            <person name="Brodie E.L."/>
            <person name="Williams K.H."/>
            <person name="Hubbard S.S."/>
            <person name="Banfield J.F."/>
        </authorList>
    </citation>
    <scope>NUCLEOTIDE SEQUENCE [LARGE SCALE GENOMIC DNA]</scope>
</reference>
<dbReference type="GO" id="GO:0070475">
    <property type="term" value="P:rRNA base methylation"/>
    <property type="evidence" value="ECO:0007669"/>
    <property type="project" value="UniProtKB-UniRule"/>
</dbReference>
<feature type="binding site" evidence="6">
    <location>
        <position position="72"/>
    </location>
    <ligand>
        <name>S-adenosyl-L-methionine</name>
        <dbReference type="ChEBI" id="CHEBI:59789"/>
    </ligand>
</feature>
<dbReference type="SUPFAM" id="SSF53335">
    <property type="entry name" value="S-adenosyl-L-methionine-dependent methyltransferases"/>
    <property type="match status" value="1"/>
</dbReference>
<dbReference type="SUPFAM" id="SSF81799">
    <property type="entry name" value="Putative methyltransferase TM0872, insert domain"/>
    <property type="match status" value="1"/>
</dbReference>
<dbReference type="EC" id="2.1.1.199" evidence="6"/>
<dbReference type="InterPro" id="IPR002903">
    <property type="entry name" value="RsmH"/>
</dbReference>
<keyword evidence="6" id="KW-0963">Cytoplasm</keyword>
<comment type="subcellular location">
    <subcellularLocation>
        <location evidence="6">Cytoplasm</location>
    </subcellularLocation>
</comment>
<evidence type="ECO:0000313" key="7">
    <source>
        <dbReference type="EMBL" id="OGC81309.1"/>
    </source>
</evidence>
<gene>
    <name evidence="6" type="primary">rsmH</name>
    <name evidence="7" type="ORF">A2788_01600</name>
</gene>
<dbReference type="NCBIfam" id="TIGR00006">
    <property type="entry name" value="16S rRNA (cytosine(1402)-N(4))-methyltransferase RsmH"/>
    <property type="match status" value="1"/>
</dbReference>
<evidence type="ECO:0000256" key="4">
    <source>
        <dbReference type="ARBA" id="ARBA00022679"/>
    </source>
</evidence>
<organism evidence="7 8">
    <name type="scientific">Candidatus Abawacabacteria bacterium RIFCSPHIGHO2_01_FULL_46_8</name>
    <dbReference type="NCBI Taxonomy" id="1817815"/>
    <lineage>
        <taxon>Bacteria</taxon>
        <taxon>Candidatus Abawacaibacteriota</taxon>
    </lineage>
</organism>
<evidence type="ECO:0000256" key="2">
    <source>
        <dbReference type="ARBA" id="ARBA00022552"/>
    </source>
</evidence>
<protein>
    <recommendedName>
        <fullName evidence="6">Ribosomal RNA small subunit methyltransferase H</fullName>
        <ecNumber evidence="6">2.1.1.199</ecNumber>
    </recommendedName>
    <alternativeName>
        <fullName evidence="6">16S rRNA m(4)C1402 methyltransferase</fullName>
    </alternativeName>
    <alternativeName>
        <fullName evidence="6">rRNA (cytosine-N(4)-)-methyltransferase RsmH</fullName>
    </alternativeName>
</protein>
<dbReference type="PIRSF" id="PIRSF004486">
    <property type="entry name" value="MraW"/>
    <property type="match status" value="1"/>
</dbReference>